<dbReference type="Gene3D" id="3.30.200.20">
    <property type="entry name" value="Phosphorylase Kinase, domain 1"/>
    <property type="match status" value="1"/>
</dbReference>
<evidence type="ECO:0000259" key="9">
    <source>
        <dbReference type="PROSITE" id="PS50011"/>
    </source>
</evidence>
<dbReference type="InterPro" id="IPR011002">
    <property type="entry name" value="FliG_a-hlx"/>
</dbReference>
<keyword evidence="4 7" id="KW-0547">Nucleotide-binding</keyword>
<name>A0ABP4B8Q5_9ACTN</name>
<keyword evidence="5" id="KW-0418">Kinase</keyword>
<organism evidence="10 11">
    <name type="scientific">Actinocorallia libanotica</name>
    <dbReference type="NCBI Taxonomy" id="46162"/>
    <lineage>
        <taxon>Bacteria</taxon>
        <taxon>Bacillati</taxon>
        <taxon>Actinomycetota</taxon>
        <taxon>Actinomycetes</taxon>
        <taxon>Streptosporangiales</taxon>
        <taxon>Thermomonosporaceae</taxon>
        <taxon>Actinocorallia</taxon>
    </lineage>
</organism>
<gene>
    <name evidence="10" type="ORF">GCM10009550_23170</name>
</gene>
<dbReference type="PROSITE" id="PS00108">
    <property type="entry name" value="PROTEIN_KINASE_ST"/>
    <property type="match status" value="1"/>
</dbReference>
<feature type="domain" description="Protein kinase" evidence="9">
    <location>
        <begin position="9"/>
        <end position="267"/>
    </location>
</feature>
<comment type="caution">
    <text evidence="10">The sequence shown here is derived from an EMBL/GenBank/DDBJ whole genome shotgun (WGS) entry which is preliminary data.</text>
</comment>
<evidence type="ECO:0000313" key="11">
    <source>
        <dbReference type="Proteomes" id="UP001500665"/>
    </source>
</evidence>
<feature type="region of interest" description="Disordered" evidence="8">
    <location>
        <begin position="246"/>
        <end position="306"/>
    </location>
</feature>
<evidence type="ECO:0000256" key="1">
    <source>
        <dbReference type="ARBA" id="ARBA00012513"/>
    </source>
</evidence>
<evidence type="ECO:0000256" key="7">
    <source>
        <dbReference type="PROSITE-ProRule" id="PRU10141"/>
    </source>
</evidence>
<dbReference type="InterPro" id="IPR017441">
    <property type="entry name" value="Protein_kinase_ATP_BS"/>
</dbReference>
<feature type="binding site" evidence="7">
    <location>
        <position position="38"/>
    </location>
    <ligand>
        <name>ATP</name>
        <dbReference type="ChEBI" id="CHEBI:30616"/>
    </ligand>
</feature>
<dbReference type="InterPro" id="IPR011009">
    <property type="entry name" value="Kinase-like_dom_sf"/>
</dbReference>
<dbReference type="SUPFAM" id="SSF56112">
    <property type="entry name" value="Protein kinase-like (PK-like)"/>
    <property type="match status" value="1"/>
</dbReference>
<dbReference type="InterPro" id="IPR008271">
    <property type="entry name" value="Ser/Thr_kinase_AS"/>
</dbReference>
<dbReference type="Gene3D" id="1.10.510.10">
    <property type="entry name" value="Transferase(Phosphotransferase) domain 1"/>
    <property type="match status" value="1"/>
</dbReference>
<keyword evidence="6 7" id="KW-0067">ATP-binding</keyword>
<dbReference type="CDD" id="cd14014">
    <property type="entry name" value="STKc_PknB_like"/>
    <property type="match status" value="1"/>
</dbReference>
<dbReference type="EC" id="2.7.11.1" evidence="1"/>
<accession>A0ABP4B8Q5</accession>
<proteinExistence type="predicted"/>
<dbReference type="SMART" id="SM00220">
    <property type="entry name" value="S_TKc"/>
    <property type="match status" value="1"/>
</dbReference>
<evidence type="ECO:0000256" key="8">
    <source>
        <dbReference type="SAM" id="MobiDB-lite"/>
    </source>
</evidence>
<dbReference type="PANTHER" id="PTHR43289:SF6">
    <property type="entry name" value="SERINE_THREONINE-PROTEIN KINASE NEKL-3"/>
    <property type="match status" value="1"/>
</dbReference>
<dbReference type="Proteomes" id="UP001500665">
    <property type="component" value="Unassembled WGS sequence"/>
</dbReference>
<reference evidence="11" key="1">
    <citation type="journal article" date="2019" name="Int. J. Syst. Evol. Microbiol.">
        <title>The Global Catalogue of Microorganisms (GCM) 10K type strain sequencing project: providing services to taxonomists for standard genome sequencing and annotation.</title>
        <authorList>
            <consortium name="The Broad Institute Genomics Platform"/>
            <consortium name="The Broad Institute Genome Sequencing Center for Infectious Disease"/>
            <person name="Wu L."/>
            <person name="Ma J."/>
        </authorList>
    </citation>
    <scope>NUCLEOTIDE SEQUENCE [LARGE SCALE GENOMIC DNA]</scope>
    <source>
        <strain evidence="11">JCM 10696</strain>
    </source>
</reference>
<dbReference type="SUPFAM" id="SSF48029">
    <property type="entry name" value="FliG"/>
    <property type="match status" value="1"/>
</dbReference>
<dbReference type="PROSITE" id="PS50011">
    <property type="entry name" value="PROTEIN_KINASE_DOM"/>
    <property type="match status" value="1"/>
</dbReference>
<evidence type="ECO:0000256" key="3">
    <source>
        <dbReference type="ARBA" id="ARBA00022679"/>
    </source>
</evidence>
<keyword evidence="2" id="KW-0723">Serine/threonine-protein kinase</keyword>
<protein>
    <recommendedName>
        <fullName evidence="1">non-specific serine/threonine protein kinase</fullName>
        <ecNumber evidence="1">2.7.11.1</ecNumber>
    </recommendedName>
</protein>
<dbReference type="Pfam" id="PF00069">
    <property type="entry name" value="Pkinase"/>
    <property type="match status" value="1"/>
</dbReference>
<keyword evidence="11" id="KW-1185">Reference proteome</keyword>
<dbReference type="PROSITE" id="PS00107">
    <property type="entry name" value="PROTEIN_KINASE_ATP"/>
    <property type="match status" value="1"/>
</dbReference>
<evidence type="ECO:0000256" key="4">
    <source>
        <dbReference type="ARBA" id="ARBA00022741"/>
    </source>
</evidence>
<evidence type="ECO:0000256" key="5">
    <source>
        <dbReference type="ARBA" id="ARBA00022777"/>
    </source>
</evidence>
<dbReference type="InterPro" id="IPR000719">
    <property type="entry name" value="Prot_kinase_dom"/>
</dbReference>
<dbReference type="SUPFAM" id="SSF158791">
    <property type="entry name" value="MgtE N-terminal domain-like"/>
    <property type="match status" value="1"/>
</dbReference>
<evidence type="ECO:0000256" key="6">
    <source>
        <dbReference type="ARBA" id="ARBA00022840"/>
    </source>
</evidence>
<evidence type="ECO:0000256" key="2">
    <source>
        <dbReference type="ARBA" id="ARBA00022527"/>
    </source>
</evidence>
<evidence type="ECO:0000313" key="10">
    <source>
        <dbReference type="EMBL" id="GAA0947582.1"/>
    </source>
</evidence>
<dbReference type="PANTHER" id="PTHR43289">
    <property type="entry name" value="MITOGEN-ACTIVATED PROTEIN KINASE KINASE KINASE 20-RELATED"/>
    <property type="match status" value="1"/>
</dbReference>
<sequence length="518" mass="55841">MTRVVKDRYRLLSRLGRGGMGSVWLAEDLALGRTVALKELVHQRDPGHRAEFRQRAAREAQALARIRHRAIVQVFDVFTEDEDPWLVMEYVPGRTLGAAIEGGRTIAEAEAARIAFEVAGALQAAHDAGVLHRDVKPHNIILAGNGGVFLVDFGIAHLSGAEPLTARNTMIGTAEFIAPERVIEGRAVPAGDLWSLGITLFTALEGYSPFHRDDGDPVATMMAVVNTPVPEPVRSGRLTGVLRGLLDREPDRRPTPAALRRTLRGILEPADPGRHGREPLDRDPVDHDPTGREPLDREPRVRAPREHDPRARTFVIGGGARENEPPLRARTRKVRETSLQLSVSLAGLPPAEARRLLEGCDDRVRLEVLSLMSAEAAAEIVKSGSVREAAALLALLGPHPDTAAPILRLLPVALAGGSLGRLPLETVVALVRGLAPTESSRLLVRSGFRTAAAVVGALPADHAGRLVETLSLKHAGAVLTYVPPVTVASLLRANADGRTDQILETLPPPVRTQVLRHL</sequence>
<keyword evidence="3" id="KW-0808">Transferase</keyword>
<feature type="compositionally biased region" description="Basic and acidic residues" evidence="8">
    <location>
        <begin position="271"/>
        <end position="306"/>
    </location>
</feature>
<dbReference type="EMBL" id="BAAAHH010000007">
    <property type="protein sequence ID" value="GAA0947582.1"/>
    <property type="molecule type" value="Genomic_DNA"/>
</dbReference>